<dbReference type="Pfam" id="PF03707">
    <property type="entry name" value="MHYT"/>
    <property type="match status" value="2"/>
</dbReference>
<proteinExistence type="predicted"/>
<comment type="caution">
    <text evidence="4">The sequence shown here is derived from an EMBL/GenBank/DDBJ whole genome shotgun (WGS) entry which is preliminary data.</text>
</comment>
<evidence type="ECO:0000256" key="1">
    <source>
        <dbReference type="PROSITE-ProRule" id="PRU00244"/>
    </source>
</evidence>
<feature type="transmembrane region" description="Helical" evidence="1">
    <location>
        <begin position="111"/>
        <end position="130"/>
    </location>
</feature>
<feature type="transmembrane region" description="Helical" evidence="1">
    <location>
        <begin position="12"/>
        <end position="33"/>
    </location>
</feature>
<evidence type="ECO:0000256" key="2">
    <source>
        <dbReference type="SAM" id="MobiDB-lite"/>
    </source>
</evidence>
<gene>
    <name evidence="4" type="ORF">ACFQ5X_35635</name>
</gene>
<evidence type="ECO:0000313" key="4">
    <source>
        <dbReference type="EMBL" id="MFD1311139.1"/>
    </source>
</evidence>
<sequence>MYGTVNGFSYGWITPIVAYITACLGGALALRCVTRSLLVERSFKAGWLALGAAALGCGIWSMHFIGMVGFHIVDVPIGYDVPLTLLSLVVAIVMVSVGVFIVGYRGAGRVTLGLAGLTTGLGVAGMHYLGMASMKFEGNLTYRPVVVATSVVIAVAAATAALWAAATVRGFLPTLGASLVMGVAVSGMHYTAMAGVGVHLHNQGAVDPGSSLAKVMVPMLLGPVVFLVLAGVIVMFDPLLVSGEGFGDGPAARTGRGSEEVPPVFAESGRRHRRDASGDLRR</sequence>
<feature type="transmembrane region" description="Helical" evidence="1">
    <location>
        <begin position="171"/>
        <end position="192"/>
    </location>
</feature>
<dbReference type="Proteomes" id="UP001597058">
    <property type="component" value="Unassembled WGS sequence"/>
</dbReference>
<feature type="transmembrane region" description="Helical" evidence="1">
    <location>
        <begin position="142"/>
        <end position="164"/>
    </location>
</feature>
<feature type="transmembrane region" description="Helical" evidence="1">
    <location>
        <begin position="85"/>
        <end position="104"/>
    </location>
</feature>
<keyword evidence="1" id="KW-0472">Membrane</keyword>
<name>A0ABW3XPP9_9ACTN</name>
<feature type="region of interest" description="Disordered" evidence="2">
    <location>
        <begin position="251"/>
        <end position="282"/>
    </location>
</feature>
<organism evidence="4 5">
    <name type="scientific">Streptomyces kaempferi</name>
    <dbReference type="NCBI Taxonomy" id="333725"/>
    <lineage>
        <taxon>Bacteria</taxon>
        <taxon>Bacillati</taxon>
        <taxon>Actinomycetota</taxon>
        <taxon>Actinomycetes</taxon>
        <taxon>Kitasatosporales</taxon>
        <taxon>Streptomycetaceae</taxon>
        <taxon>Streptomyces</taxon>
    </lineage>
</organism>
<dbReference type="RefSeq" id="WP_381239946.1">
    <property type="nucleotide sequence ID" value="NZ_JBHSKH010000077.1"/>
</dbReference>
<protein>
    <submittedName>
        <fullName evidence="4">MHYT domain-containing protein</fullName>
    </submittedName>
</protein>
<keyword evidence="1" id="KW-0812">Transmembrane</keyword>
<dbReference type="EMBL" id="JBHTMM010000069">
    <property type="protein sequence ID" value="MFD1311139.1"/>
    <property type="molecule type" value="Genomic_DNA"/>
</dbReference>
<dbReference type="PANTHER" id="PTHR35152">
    <property type="entry name" value="DOMAIN SIGNALLING PROTEIN, PUTATIVE (AFU_ORTHOLOGUE AFUA_5G11310)-RELATED"/>
    <property type="match status" value="1"/>
</dbReference>
<reference evidence="5" key="1">
    <citation type="journal article" date="2019" name="Int. J. Syst. Evol. Microbiol.">
        <title>The Global Catalogue of Microorganisms (GCM) 10K type strain sequencing project: providing services to taxonomists for standard genome sequencing and annotation.</title>
        <authorList>
            <consortium name="The Broad Institute Genomics Platform"/>
            <consortium name="The Broad Institute Genome Sequencing Center for Infectious Disease"/>
            <person name="Wu L."/>
            <person name="Ma J."/>
        </authorList>
    </citation>
    <scope>NUCLEOTIDE SEQUENCE [LARGE SCALE GENOMIC DNA]</scope>
    <source>
        <strain evidence="5">CGMCC 4.7020</strain>
    </source>
</reference>
<dbReference type="PROSITE" id="PS50924">
    <property type="entry name" value="MHYT"/>
    <property type="match status" value="1"/>
</dbReference>
<feature type="domain" description="MHYT" evidence="3">
    <location>
        <begin position="10"/>
        <end position="199"/>
    </location>
</feature>
<accession>A0ABW3XPP9</accession>
<feature type="transmembrane region" description="Helical" evidence="1">
    <location>
        <begin position="212"/>
        <end position="236"/>
    </location>
</feature>
<dbReference type="PANTHER" id="PTHR35152:SF1">
    <property type="entry name" value="DOMAIN SIGNALLING PROTEIN, PUTATIVE (AFU_ORTHOLOGUE AFUA_5G11310)-RELATED"/>
    <property type="match status" value="1"/>
</dbReference>
<keyword evidence="1" id="KW-1133">Transmembrane helix</keyword>
<evidence type="ECO:0000313" key="5">
    <source>
        <dbReference type="Proteomes" id="UP001597058"/>
    </source>
</evidence>
<evidence type="ECO:0000259" key="3">
    <source>
        <dbReference type="PROSITE" id="PS50924"/>
    </source>
</evidence>
<keyword evidence="5" id="KW-1185">Reference proteome</keyword>
<feature type="transmembrane region" description="Helical" evidence="1">
    <location>
        <begin position="45"/>
        <end position="73"/>
    </location>
</feature>
<dbReference type="InterPro" id="IPR005330">
    <property type="entry name" value="MHYT_dom"/>
</dbReference>